<reference evidence="2 3" key="1">
    <citation type="journal article" date="2018" name="Evol. Lett.">
        <title>Horizontal gene cluster transfer increased hallucinogenic mushroom diversity.</title>
        <authorList>
            <person name="Reynolds H.T."/>
            <person name="Vijayakumar V."/>
            <person name="Gluck-Thaler E."/>
            <person name="Korotkin H.B."/>
            <person name="Matheny P.B."/>
            <person name="Slot J.C."/>
        </authorList>
    </citation>
    <scope>NUCLEOTIDE SEQUENCE [LARGE SCALE GENOMIC DNA]</scope>
    <source>
        <strain evidence="2 3">2629</strain>
    </source>
</reference>
<evidence type="ECO:0000256" key="1">
    <source>
        <dbReference type="SAM" id="MobiDB-lite"/>
    </source>
</evidence>
<gene>
    <name evidence="2" type="ORF">CVT24_009383</name>
</gene>
<name>A0A409VCR3_9AGAR</name>
<organism evidence="2 3">
    <name type="scientific">Panaeolus cyanescens</name>
    <dbReference type="NCBI Taxonomy" id="181874"/>
    <lineage>
        <taxon>Eukaryota</taxon>
        <taxon>Fungi</taxon>
        <taxon>Dikarya</taxon>
        <taxon>Basidiomycota</taxon>
        <taxon>Agaricomycotina</taxon>
        <taxon>Agaricomycetes</taxon>
        <taxon>Agaricomycetidae</taxon>
        <taxon>Agaricales</taxon>
        <taxon>Agaricineae</taxon>
        <taxon>Galeropsidaceae</taxon>
        <taxon>Panaeolus</taxon>
    </lineage>
</organism>
<comment type="caution">
    <text evidence="2">The sequence shown here is derived from an EMBL/GenBank/DDBJ whole genome shotgun (WGS) entry which is preliminary data.</text>
</comment>
<feature type="compositionally biased region" description="Polar residues" evidence="1">
    <location>
        <begin position="1"/>
        <end position="36"/>
    </location>
</feature>
<accession>A0A409VCR3</accession>
<dbReference type="Proteomes" id="UP000284842">
    <property type="component" value="Unassembled WGS sequence"/>
</dbReference>
<evidence type="ECO:0000313" key="3">
    <source>
        <dbReference type="Proteomes" id="UP000284842"/>
    </source>
</evidence>
<dbReference type="AlphaFoldDB" id="A0A409VCR3"/>
<keyword evidence="3" id="KW-1185">Reference proteome</keyword>
<sequence>MTSRLASFHGPSTPTASPVSYKPQNSPASPSRQTESTIHRKTRTLLQEIRSAAETWDDLVLVDGVKAIKELIDTRTDLENALRLVPDRKPRQALVTPKLDTMDACIVRLEATLLKLQKQFLKMNKAIDMLEIVLQDAYKTKGWEWVQSEPLWMTWPLEKFVTEIPSLLPAYHRSLDLHNQLVNRLRSHTIKFEESRQILDKWIEQPWLQEDGWDNRWEDICDVEVEKW</sequence>
<proteinExistence type="predicted"/>
<dbReference type="EMBL" id="NHTK01006100">
    <property type="protein sequence ID" value="PPQ64009.1"/>
    <property type="molecule type" value="Genomic_DNA"/>
</dbReference>
<evidence type="ECO:0000313" key="2">
    <source>
        <dbReference type="EMBL" id="PPQ64009.1"/>
    </source>
</evidence>
<protein>
    <submittedName>
        <fullName evidence="2">Uncharacterized protein</fullName>
    </submittedName>
</protein>
<dbReference type="InParanoid" id="A0A409VCR3"/>
<feature type="region of interest" description="Disordered" evidence="1">
    <location>
        <begin position="1"/>
        <end position="40"/>
    </location>
</feature>
<dbReference type="OrthoDB" id="17066at2759"/>